<evidence type="ECO:0000256" key="1">
    <source>
        <dbReference type="ARBA" id="ARBA00004370"/>
    </source>
</evidence>
<dbReference type="EMBL" id="LT841358">
    <property type="protein sequence ID" value="SMH71798.1"/>
    <property type="molecule type" value="Genomic_DNA"/>
</dbReference>
<dbReference type="SUPFAM" id="SSF50182">
    <property type="entry name" value="Sm-like ribonucleoproteins"/>
    <property type="match status" value="1"/>
</dbReference>
<dbReference type="Gene3D" id="1.10.287.1260">
    <property type="match status" value="1"/>
</dbReference>
<dbReference type="Pfam" id="PF00924">
    <property type="entry name" value="MS_channel_2nd"/>
    <property type="match status" value="1"/>
</dbReference>
<dbReference type="GO" id="GO:0008381">
    <property type="term" value="F:mechanosensitive monoatomic ion channel activity"/>
    <property type="evidence" value="ECO:0007669"/>
    <property type="project" value="InterPro"/>
</dbReference>
<keyword evidence="2 5" id="KW-0812">Transmembrane</keyword>
<evidence type="ECO:0000256" key="3">
    <source>
        <dbReference type="ARBA" id="ARBA00022989"/>
    </source>
</evidence>
<evidence type="ECO:0000313" key="7">
    <source>
        <dbReference type="EMBL" id="SMH71798.1"/>
    </source>
</evidence>
<evidence type="ECO:0000259" key="6">
    <source>
        <dbReference type="Pfam" id="PF00924"/>
    </source>
</evidence>
<dbReference type="PANTHER" id="PTHR30221">
    <property type="entry name" value="SMALL-CONDUCTANCE MECHANOSENSITIVE CHANNEL"/>
    <property type="match status" value="1"/>
</dbReference>
<evidence type="ECO:0000256" key="2">
    <source>
        <dbReference type="ARBA" id="ARBA00022692"/>
    </source>
</evidence>
<gene>
    <name evidence="7" type="ORF">NCS_11610</name>
</gene>
<keyword evidence="4 5" id="KW-0472">Membrane</keyword>
<keyword evidence="3 5" id="KW-1133">Transmembrane helix</keyword>
<name>A0A2H1FGB4_9ARCH</name>
<evidence type="ECO:0000313" key="8">
    <source>
        <dbReference type="Proteomes" id="UP000230607"/>
    </source>
</evidence>
<feature type="transmembrane region" description="Helical" evidence="5">
    <location>
        <begin position="131"/>
        <end position="155"/>
    </location>
</feature>
<feature type="transmembrane region" description="Helical" evidence="5">
    <location>
        <begin position="30"/>
        <end position="51"/>
    </location>
</feature>
<protein>
    <recommendedName>
        <fullName evidence="6">Mechanosensitive ion channel MscS domain-containing protein</fullName>
    </recommendedName>
</protein>
<sequence length="284" mass="31569">MTVPKQNDYKDNISILQSRKLKQKSLKHEFTNLTIKAIVIAIIAWVSLSIFEIFVAPAMGLQYIHIQIAKTIVTIILVLVIITAIRRVLKRFSNKMPAQFSASVSFFAIVVISLMASISLLYQWNIEPQEILVGGGVAAIIVGIGMSTIVGNIFAGGLMLTTFPAKIGDSIMIVNDNIHGKVEEINMMYTKVITDQGTEYVVPNNAIIQGYIRIMKEIPLNDRLPYTEGDKIELKSSSDKYTGIITKITPEFTTVLDENKEVIITNSSIFDGKFIITKDNTEHS</sequence>
<feature type="transmembrane region" description="Helical" evidence="5">
    <location>
        <begin position="106"/>
        <end position="125"/>
    </location>
</feature>
<reference evidence="8" key="1">
    <citation type="submission" date="2017-03" db="EMBL/GenBank/DDBJ databases">
        <authorList>
            <person name="Herbold C."/>
        </authorList>
    </citation>
    <scope>NUCLEOTIDE SEQUENCE [LARGE SCALE GENOMIC DNA]</scope>
</reference>
<dbReference type="InterPro" id="IPR006685">
    <property type="entry name" value="MscS_channel_2nd"/>
</dbReference>
<dbReference type="AlphaFoldDB" id="A0A2H1FGB4"/>
<dbReference type="Gene3D" id="2.30.30.60">
    <property type="match status" value="1"/>
</dbReference>
<feature type="domain" description="Mechanosensitive ion channel MscS" evidence="6">
    <location>
        <begin position="148"/>
        <end position="210"/>
    </location>
</feature>
<organism evidence="7 8">
    <name type="scientific">Candidatus Nitrosotalea okcheonensis</name>
    <dbReference type="NCBI Taxonomy" id="1903276"/>
    <lineage>
        <taxon>Archaea</taxon>
        <taxon>Nitrososphaerota</taxon>
        <taxon>Nitrososphaeria</taxon>
        <taxon>Nitrosotaleales</taxon>
        <taxon>Nitrosotaleaceae</taxon>
        <taxon>Nitrosotalea</taxon>
    </lineage>
</organism>
<dbReference type="RefSeq" id="WP_157927702.1">
    <property type="nucleotide sequence ID" value="NZ_LT841358.1"/>
</dbReference>
<evidence type="ECO:0000256" key="4">
    <source>
        <dbReference type="ARBA" id="ARBA00023136"/>
    </source>
</evidence>
<proteinExistence type="predicted"/>
<keyword evidence="8" id="KW-1185">Reference proteome</keyword>
<dbReference type="Proteomes" id="UP000230607">
    <property type="component" value="Chromosome 1"/>
</dbReference>
<dbReference type="OrthoDB" id="11475at2157"/>
<dbReference type="InterPro" id="IPR023408">
    <property type="entry name" value="MscS_beta-dom_sf"/>
</dbReference>
<evidence type="ECO:0000256" key="5">
    <source>
        <dbReference type="SAM" id="Phobius"/>
    </source>
</evidence>
<dbReference type="InterPro" id="IPR010920">
    <property type="entry name" value="LSM_dom_sf"/>
</dbReference>
<dbReference type="PANTHER" id="PTHR30221:SF1">
    <property type="entry name" value="SMALL-CONDUCTANCE MECHANOSENSITIVE CHANNEL"/>
    <property type="match status" value="1"/>
</dbReference>
<accession>A0A2H1FGB4</accession>
<dbReference type="InterPro" id="IPR045275">
    <property type="entry name" value="MscS_archaea/bacteria_type"/>
</dbReference>
<feature type="transmembrane region" description="Helical" evidence="5">
    <location>
        <begin position="63"/>
        <end position="85"/>
    </location>
</feature>
<comment type="subcellular location">
    <subcellularLocation>
        <location evidence="1">Membrane</location>
    </subcellularLocation>
</comment>
<dbReference type="GO" id="GO:0016020">
    <property type="term" value="C:membrane"/>
    <property type="evidence" value="ECO:0007669"/>
    <property type="project" value="UniProtKB-SubCell"/>
</dbReference>